<dbReference type="AlphaFoldDB" id="A0AAW0GSS5"/>
<evidence type="ECO:0000313" key="4">
    <source>
        <dbReference type="Proteomes" id="UP001385951"/>
    </source>
</evidence>
<proteinExistence type="predicted"/>
<keyword evidence="2" id="KW-0472">Membrane</keyword>
<keyword evidence="2" id="KW-0812">Transmembrane</keyword>
<comment type="caution">
    <text evidence="3">The sequence shown here is derived from an EMBL/GenBank/DDBJ whole genome shotgun (WGS) entry which is preliminary data.</text>
</comment>
<keyword evidence="2" id="KW-1133">Transmembrane helix</keyword>
<name>A0AAW0GSS5_9APHY</name>
<feature type="transmembrane region" description="Helical" evidence="2">
    <location>
        <begin position="100"/>
        <end position="124"/>
    </location>
</feature>
<dbReference type="Proteomes" id="UP001385951">
    <property type="component" value="Unassembled WGS sequence"/>
</dbReference>
<dbReference type="EMBL" id="JASBNA010000003">
    <property type="protein sequence ID" value="KAK7694084.1"/>
    <property type="molecule type" value="Genomic_DNA"/>
</dbReference>
<accession>A0AAW0GSS5</accession>
<reference evidence="3 4" key="1">
    <citation type="submission" date="2022-09" db="EMBL/GenBank/DDBJ databases">
        <authorList>
            <person name="Palmer J.M."/>
        </authorList>
    </citation>
    <scope>NUCLEOTIDE SEQUENCE [LARGE SCALE GENOMIC DNA]</scope>
    <source>
        <strain evidence="3 4">DSM 7382</strain>
    </source>
</reference>
<feature type="compositionally biased region" description="Polar residues" evidence="1">
    <location>
        <begin position="253"/>
        <end position="265"/>
    </location>
</feature>
<feature type="transmembrane region" description="Helical" evidence="2">
    <location>
        <begin position="136"/>
        <end position="158"/>
    </location>
</feature>
<feature type="region of interest" description="Disordered" evidence="1">
    <location>
        <begin position="246"/>
        <end position="278"/>
    </location>
</feature>
<evidence type="ECO:0000256" key="2">
    <source>
        <dbReference type="SAM" id="Phobius"/>
    </source>
</evidence>
<feature type="transmembrane region" description="Helical" evidence="2">
    <location>
        <begin position="20"/>
        <end position="38"/>
    </location>
</feature>
<gene>
    <name evidence="3" type="ORF">QCA50_003660</name>
</gene>
<evidence type="ECO:0000256" key="1">
    <source>
        <dbReference type="SAM" id="MobiDB-lite"/>
    </source>
</evidence>
<keyword evidence="4" id="KW-1185">Reference proteome</keyword>
<protein>
    <submittedName>
        <fullName evidence="3">Uncharacterized protein</fullName>
    </submittedName>
</protein>
<sequence length="278" mass="31019">MVPLPGRAYIFIGLNAVRLLSIIGMLLVFASSIFVLNMDVRAYNDFMKNGADVDMTNCDYIETALSQPSCRYILGCRQPSAHSARNHHSHLSEVGWPMNFFNTFFPVLGSDFGLGPLGIFQGLISATILSHHVDDFTLVSAFFLFAISCINMFLGLIFRGKARVKRAFAFWEQKPERVLPKTFDLAKVPEFKKPRDSFVSKMFRTHGYSEEKTFDIEQRGSGFGTEGEKAAIRAAAFLHRPVEARPKYAPQVRSDSTLSGSTRSGTPVPEFKSSKIAI</sequence>
<organism evidence="3 4">
    <name type="scientific">Cerrena zonata</name>
    <dbReference type="NCBI Taxonomy" id="2478898"/>
    <lineage>
        <taxon>Eukaryota</taxon>
        <taxon>Fungi</taxon>
        <taxon>Dikarya</taxon>
        <taxon>Basidiomycota</taxon>
        <taxon>Agaricomycotina</taxon>
        <taxon>Agaricomycetes</taxon>
        <taxon>Polyporales</taxon>
        <taxon>Cerrenaceae</taxon>
        <taxon>Cerrena</taxon>
    </lineage>
</organism>
<evidence type="ECO:0000313" key="3">
    <source>
        <dbReference type="EMBL" id="KAK7694084.1"/>
    </source>
</evidence>